<feature type="signal peptide" evidence="1">
    <location>
        <begin position="1"/>
        <end position="28"/>
    </location>
</feature>
<dbReference type="STRING" id="1300342.I596_1091"/>
<proteinExistence type="predicted"/>
<feature type="chain" id="PRO_5007813790" evidence="1">
    <location>
        <begin position="29"/>
        <end position="655"/>
    </location>
</feature>
<organism evidence="2 3">
    <name type="scientific">Dokdonella koreensis DS-123</name>
    <dbReference type="NCBI Taxonomy" id="1300342"/>
    <lineage>
        <taxon>Bacteria</taxon>
        <taxon>Pseudomonadati</taxon>
        <taxon>Pseudomonadota</taxon>
        <taxon>Gammaproteobacteria</taxon>
        <taxon>Lysobacterales</taxon>
        <taxon>Rhodanobacteraceae</taxon>
        <taxon>Dokdonella</taxon>
    </lineage>
</organism>
<dbReference type="PANTHER" id="PTHR43739:SF5">
    <property type="entry name" value="EXO-ALPHA-SIALIDASE"/>
    <property type="match status" value="1"/>
</dbReference>
<dbReference type="AlphaFoldDB" id="A0A160DT56"/>
<dbReference type="KEGG" id="dko:I596_1091"/>
<dbReference type="GO" id="GO:0016787">
    <property type="term" value="F:hydrolase activity"/>
    <property type="evidence" value="ECO:0007669"/>
    <property type="project" value="UniProtKB-KW"/>
</dbReference>
<keyword evidence="2" id="KW-0378">Hydrolase</keyword>
<accession>A0A160DT56</accession>
<name>A0A160DT56_9GAMM</name>
<dbReference type="EMBL" id="CP015249">
    <property type="protein sequence ID" value="ANB17121.1"/>
    <property type="molecule type" value="Genomic_DNA"/>
</dbReference>
<sequence>MRSIGMSTTTTKVAGLALSLAAATPAFAQQPTWQLTGPEGGFASEVVASSSVMLANTYGGLYRSTDQAANWQRVPAIGYAQSITASPHDPNLVVAASGTSLWRSTDGGTTWDAIAVGTRLNALQFNPIPAHGTELLAIASAEYLWWQSPRPMRSVDGGLSWQSLTADATFQPLGMAVDPRDGSYFAVLRDSRVMFSRDRGANWDVLLRNPSPQMPLPSQVLVVPGVLALLWSSDGGWVSNLLRYDNEDIDHVWGASGDILGLFADPLQSGRIWSAATVIDVNEEQLGESLDFGVTWTLVPSDRNARLQAVLADGTMIGSSLAGPLVSTDAGRHWSVRTRGIPLAQINALAGHRSNGSLIAVGKAGPWVSLDRGLTWEAGAGIAETTHISSSVDRHPRDPAIALASVTRTTAGPKVYRTTDGGLNWQPLPSDSGLFNASFLSIVYDRVDPARVSATSTSGQLFWSQDGGLHWQQVQAGVRSLRAATAGYSSRLYGLAGSDLAYTLLRADRSGEAMTPVVTAPAFGALAVHPSAPHVLLATAGGSGMVPVYWSMDGGDSWHTRGNLPGWPAPLLAFDACDDRTVYAFTSATFHRSHDRGLTWTAETLDTTVQGATAIVTSCVGGLSHVVLSSNTTGGVRVRSPVVTERIATNDFEPL</sequence>
<keyword evidence="1" id="KW-0732">Signal</keyword>
<reference evidence="2 3" key="1">
    <citation type="submission" date="2016-04" db="EMBL/GenBank/DDBJ databases">
        <title>Complete genome sequence of Dokdonella koreensis DS-123T.</title>
        <authorList>
            <person name="Kim J.F."/>
            <person name="Lee H."/>
            <person name="Kwak M.-J."/>
        </authorList>
    </citation>
    <scope>NUCLEOTIDE SEQUENCE [LARGE SCALE GENOMIC DNA]</scope>
    <source>
        <strain evidence="2 3">DS-123</strain>
    </source>
</reference>
<dbReference type="PANTHER" id="PTHR43739">
    <property type="entry name" value="XYLOGLUCANASE (EUROFUNG)"/>
    <property type="match status" value="1"/>
</dbReference>
<dbReference type="InterPro" id="IPR036278">
    <property type="entry name" value="Sialidase_sf"/>
</dbReference>
<dbReference type="InterPro" id="IPR052025">
    <property type="entry name" value="Xyloglucanase_GH74"/>
</dbReference>
<dbReference type="SUPFAM" id="SSF110296">
    <property type="entry name" value="Oligoxyloglucan reducing end-specific cellobiohydrolase"/>
    <property type="match status" value="2"/>
</dbReference>
<evidence type="ECO:0000313" key="2">
    <source>
        <dbReference type="EMBL" id="ANB17121.1"/>
    </source>
</evidence>
<keyword evidence="3" id="KW-1185">Reference proteome</keyword>
<gene>
    <name evidence="2" type="ORF">I596_1091</name>
</gene>
<dbReference type="GO" id="GO:0010411">
    <property type="term" value="P:xyloglucan metabolic process"/>
    <property type="evidence" value="ECO:0007669"/>
    <property type="project" value="TreeGrafter"/>
</dbReference>
<dbReference type="Proteomes" id="UP000076830">
    <property type="component" value="Chromosome"/>
</dbReference>
<dbReference type="Gene3D" id="2.130.10.10">
    <property type="entry name" value="YVTN repeat-like/Quinoprotein amine dehydrogenase"/>
    <property type="match status" value="4"/>
</dbReference>
<evidence type="ECO:0000256" key="1">
    <source>
        <dbReference type="SAM" id="SignalP"/>
    </source>
</evidence>
<dbReference type="CDD" id="cd15482">
    <property type="entry name" value="Sialidase_non-viral"/>
    <property type="match status" value="1"/>
</dbReference>
<protein>
    <submittedName>
        <fullName evidence="2">Glycosyl hydrolase, BNR repeat-containing protein</fullName>
    </submittedName>
</protein>
<dbReference type="InterPro" id="IPR015943">
    <property type="entry name" value="WD40/YVTN_repeat-like_dom_sf"/>
</dbReference>
<evidence type="ECO:0000313" key="3">
    <source>
        <dbReference type="Proteomes" id="UP000076830"/>
    </source>
</evidence>
<dbReference type="SUPFAM" id="SSF50939">
    <property type="entry name" value="Sialidases"/>
    <property type="match status" value="1"/>
</dbReference>